<feature type="domain" description="GP-PDE" evidence="2">
    <location>
        <begin position="48"/>
        <end position="300"/>
    </location>
</feature>
<dbReference type="InterPro" id="IPR030395">
    <property type="entry name" value="GP_PDE_dom"/>
</dbReference>
<sequence>MIKRLLLAAVVSLTLSCVSDLVPETHYVSFDKPSEIQEYLRWHPDRLPLLAAHRGGPSPGFPENCIATFERSLRLAPCLIECDVRKSSDGVMILMHDWNLERTTTGEGPVENLSLAQLKQLSLVDANDAITEYKIPTLTEALRWAKGKAILELDIKGDITPQEIVQTIETEGAESRIIVITYGLDAAKLYHGLNEDLVLSCSARGVEGVTRLLDSGIPAANIVAFVGVYEPPGEVYALLHENAIRAILGTMGNLDRKARRSGIQVYTELLRNGADILATDEVEFAAEAITANLQSPVGSR</sequence>
<name>A0ABV6YNC5_UNCEI</name>
<evidence type="ECO:0000313" key="4">
    <source>
        <dbReference type="Proteomes" id="UP001594288"/>
    </source>
</evidence>
<dbReference type="Pfam" id="PF03009">
    <property type="entry name" value="GDPD"/>
    <property type="match status" value="1"/>
</dbReference>
<proteinExistence type="predicted"/>
<evidence type="ECO:0000313" key="3">
    <source>
        <dbReference type="EMBL" id="MFC1799432.1"/>
    </source>
</evidence>
<protein>
    <submittedName>
        <fullName evidence="3">Glycerophosphodiester phosphodiesterase family protein</fullName>
    </submittedName>
</protein>
<dbReference type="PANTHER" id="PTHR46320">
    <property type="entry name" value="GLYCEROPHOSPHODIESTER PHOSPHODIESTERASE 1"/>
    <property type="match status" value="1"/>
</dbReference>
<keyword evidence="1" id="KW-0732">Signal</keyword>
<keyword evidence="4" id="KW-1185">Reference proteome</keyword>
<dbReference type="Proteomes" id="UP001594288">
    <property type="component" value="Unassembled WGS sequence"/>
</dbReference>
<dbReference type="Gene3D" id="3.20.20.190">
    <property type="entry name" value="Phosphatidylinositol (PI) phosphodiesterase"/>
    <property type="match status" value="1"/>
</dbReference>
<feature type="chain" id="PRO_5046398187" evidence="1">
    <location>
        <begin position="20"/>
        <end position="300"/>
    </location>
</feature>
<dbReference type="PANTHER" id="PTHR46320:SF1">
    <property type="entry name" value="GLYCEROPHOSPHODIESTER PHOSPHODIESTERASE 1"/>
    <property type="match status" value="1"/>
</dbReference>
<reference evidence="3 4" key="1">
    <citation type="submission" date="2024-09" db="EMBL/GenBank/DDBJ databases">
        <authorList>
            <person name="D'Angelo T."/>
        </authorList>
    </citation>
    <scope>NUCLEOTIDE SEQUENCE [LARGE SCALE GENOMIC DNA]</scope>
    <source>
        <strain evidence="3">SAG AM-311-F02</strain>
    </source>
</reference>
<evidence type="ECO:0000259" key="2">
    <source>
        <dbReference type="PROSITE" id="PS51704"/>
    </source>
</evidence>
<dbReference type="CDD" id="cd08566">
    <property type="entry name" value="GDPD_AtGDE_like"/>
    <property type="match status" value="1"/>
</dbReference>
<feature type="signal peptide" evidence="1">
    <location>
        <begin position="1"/>
        <end position="19"/>
    </location>
</feature>
<dbReference type="EMBL" id="JBHPEI010000006">
    <property type="protein sequence ID" value="MFC1799432.1"/>
    <property type="molecule type" value="Genomic_DNA"/>
</dbReference>
<dbReference type="PROSITE" id="PS51704">
    <property type="entry name" value="GP_PDE"/>
    <property type="match status" value="1"/>
</dbReference>
<dbReference type="InterPro" id="IPR017946">
    <property type="entry name" value="PLC-like_Pdiesterase_TIM-brl"/>
</dbReference>
<accession>A0ABV6YNC5</accession>
<dbReference type="PROSITE" id="PS51257">
    <property type="entry name" value="PROKAR_LIPOPROTEIN"/>
    <property type="match status" value="1"/>
</dbReference>
<gene>
    <name evidence="3" type="ORF">ACFL2Z_00765</name>
</gene>
<organism evidence="3 4">
    <name type="scientific">Eiseniibacteriota bacterium</name>
    <dbReference type="NCBI Taxonomy" id="2212470"/>
    <lineage>
        <taxon>Bacteria</taxon>
        <taxon>Candidatus Eiseniibacteriota</taxon>
    </lineage>
</organism>
<dbReference type="SUPFAM" id="SSF51695">
    <property type="entry name" value="PLC-like phosphodiesterases"/>
    <property type="match status" value="1"/>
</dbReference>
<comment type="caution">
    <text evidence="3">The sequence shown here is derived from an EMBL/GenBank/DDBJ whole genome shotgun (WGS) entry which is preliminary data.</text>
</comment>
<evidence type="ECO:0000256" key="1">
    <source>
        <dbReference type="SAM" id="SignalP"/>
    </source>
</evidence>